<sequence>MSNKFHRTSCPSKTLWLISSFAAALFTFCYLLSPLWNYHLRQVLPTESPCQIQSSNKIVILYWTKYFGANDFGFGIGKKSFAQCDPTCSHSCRTTTDRNLLNKSDVTSAIPFQIDLKMKTKTVAWFVSNCETDSRREWLAGNLSHFIPLCHLLSDAKTEVKTYPDISTWWAGNVTNPTCFPPPKSLV</sequence>
<dbReference type="SUPFAM" id="SSF53756">
    <property type="entry name" value="UDP-Glycosyltransferase/glycogen phosphorylase"/>
    <property type="match status" value="1"/>
</dbReference>
<evidence type="ECO:0000313" key="5">
    <source>
        <dbReference type="Proteomes" id="UP000789390"/>
    </source>
</evidence>
<evidence type="ECO:0000256" key="2">
    <source>
        <dbReference type="ARBA" id="ARBA00023034"/>
    </source>
</evidence>
<keyword evidence="5" id="KW-1185">Reference proteome</keyword>
<evidence type="ECO:0008006" key="6">
    <source>
        <dbReference type="Google" id="ProtNLM"/>
    </source>
</evidence>
<comment type="caution">
    <text evidence="4">The sequence shown here is derived from an EMBL/GenBank/DDBJ whole genome shotgun (WGS) entry which is preliminary data.</text>
</comment>
<keyword evidence="3" id="KW-1133">Transmembrane helix</keyword>
<feature type="transmembrane region" description="Helical" evidence="3">
    <location>
        <begin position="15"/>
        <end position="32"/>
    </location>
</feature>
<reference evidence="4" key="1">
    <citation type="submission" date="2021-11" db="EMBL/GenBank/DDBJ databases">
        <authorList>
            <person name="Schell T."/>
        </authorList>
    </citation>
    <scope>NUCLEOTIDE SEQUENCE</scope>
    <source>
        <strain evidence="4">M5</strain>
    </source>
</reference>
<keyword evidence="3" id="KW-0472">Membrane</keyword>
<name>A0A8J2W4A6_9CRUS</name>
<protein>
    <recommendedName>
        <fullName evidence="6">Fucosyltransferase N-terminal domain-containing protein</fullName>
    </recommendedName>
</protein>
<dbReference type="Proteomes" id="UP000789390">
    <property type="component" value="Unassembled WGS sequence"/>
</dbReference>
<organism evidence="4 5">
    <name type="scientific">Daphnia galeata</name>
    <dbReference type="NCBI Taxonomy" id="27404"/>
    <lineage>
        <taxon>Eukaryota</taxon>
        <taxon>Metazoa</taxon>
        <taxon>Ecdysozoa</taxon>
        <taxon>Arthropoda</taxon>
        <taxon>Crustacea</taxon>
        <taxon>Branchiopoda</taxon>
        <taxon>Diplostraca</taxon>
        <taxon>Cladocera</taxon>
        <taxon>Anomopoda</taxon>
        <taxon>Daphniidae</taxon>
        <taxon>Daphnia</taxon>
    </lineage>
</organism>
<gene>
    <name evidence="4" type="ORF">DGAL_LOCUS7596</name>
</gene>
<dbReference type="PANTHER" id="PTHR48438">
    <property type="entry name" value="ALPHA-(1,3)-FUCOSYLTRANSFERASE C-RELATED"/>
    <property type="match status" value="1"/>
</dbReference>
<dbReference type="GO" id="GO:0000139">
    <property type="term" value="C:Golgi membrane"/>
    <property type="evidence" value="ECO:0007669"/>
    <property type="project" value="UniProtKB-SubCell"/>
</dbReference>
<comment type="subcellular location">
    <subcellularLocation>
        <location evidence="1">Golgi apparatus membrane</location>
        <topology evidence="1">Single-pass type II membrane protein</topology>
    </subcellularLocation>
</comment>
<proteinExistence type="predicted"/>
<dbReference type="EMBL" id="CAKKLH010000149">
    <property type="protein sequence ID" value="CAH0104682.1"/>
    <property type="molecule type" value="Genomic_DNA"/>
</dbReference>
<dbReference type="AlphaFoldDB" id="A0A8J2W4A6"/>
<keyword evidence="2" id="KW-0333">Golgi apparatus</keyword>
<dbReference type="GO" id="GO:0008417">
    <property type="term" value="F:fucosyltransferase activity"/>
    <property type="evidence" value="ECO:0007669"/>
    <property type="project" value="InterPro"/>
</dbReference>
<evidence type="ECO:0000256" key="3">
    <source>
        <dbReference type="SAM" id="Phobius"/>
    </source>
</evidence>
<evidence type="ECO:0000313" key="4">
    <source>
        <dbReference type="EMBL" id="CAH0104682.1"/>
    </source>
</evidence>
<dbReference type="InterPro" id="IPR001503">
    <property type="entry name" value="Glyco_trans_10"/>
</dbReference>
<accession>A0A8J2W4A6</accession>
<evidence type="ECO:0000256" key="1">
    <source>
        <dbReference type="ARBA" id="ARBA00004323"/>
    </source>
</evidence>
<keyword evidence="3" id="KW-0812">Transmembrane</keyword>
<dbReference type="PANTHER" id="PTHR48438:SF1">
    <property type="entry name" value="ALPHA-(1,3)-FUCOSYLTRANSFERASE C-RELATED"/>
    <property type="match status" value="1"/>
</dbReference>